<organism evidence="1 2">
    <name type="scientific">Dictyocaulus viviparus</name>
    <name type="common">Bovine lungworm</name>
    <dbReference type="NCBI Taxonomy" id="29172"/>
    <lineage>
        <taxon>Eukaryota</taxon>
        <taxon>Metazoa</taxon>
        <taxon>Ecdysozoa</taxon>
        <taxon>Nematoda</taxon>
        <taxon>Chromadorea</taxon>
        <taxon>Rhabditida</taxon>
        <taxon>Rhabditina</taxon>
        <taxon>Rhabditomorpha</taxon>
        <taxon>Strongyloidea</taxon>
        <taxon>Metastrongylidae</taxon>
        <taxon>Dictyocaulus</taxon>
    </lineage>
</organism>
<accession>A0A0D8XTS5</accession>
<gene>
    <name evidence="1" type="ORF">DICVIV_06729</name>
</gene>
<dbReference type="EMBL" id="KN716317">
    <property type="protein sequence ID" value="KJH47207.1"/>
    <property type="molecule type" value="Genomic_DNA"/>
</dbReference>
<reference evidence="2" key="2">
    <citation type="journal article" date="2016" name="Sci. Rep.">
        <title>Dictyocaulus viviparus genome, variome and transcriptome elucidate lungworm biology and support future intervention.</title>
        <authorList>
            <person name="McNulty S.N."/>
            <person name="Strube C."/>
            <person name="Rosa B.A."/>
            <person name="Martin J.C."/>
            <person name="Tyagi R."/>
            <person name="Choi Y.J."/>
            <person name="Wang Q."/>
            <person name="Hallsworth Pepin K."/>
            <person name="Zhang X."/>
            <person name="Ozersky P."/>
            <person name="Wilson R.K."/>
            <person name="Sternberg P.W."/>
            <person name="Gasser R.B."/>
            <person name="Mitreva M."/>
        </authorList>
    </citation>
    <scope>NUCLEOTIDE SEQUENCE [LARGE SCALE GENOMIC DNA]</scope>
    <source>
        <strain evidence="2">HannoverDv2000</strain>
    </source>
</reference>
<sequence>MENHLDPFAQVLSNKPGPVICALCLTLYHFFQYINNAIFQIPLIKAVPEAIQMTCFLLTDIEHLSPPVCEALLTSGAMPAVLKAIADSMGSFYNMVASQTMGCPPYQTLFDNC</sequence>
<evidence type="ECO:0000313" key="2">
    <source>
        <dbReference type="Proteomes" id="UP000053766"/>
    </source>
</evidence>
<dbReference type="Proteomes" id="UP000053766">
    <property type="component" value="Unassembled WGS sequence"/>
</dbReference>
<evidence type="ECO:0000313" key="1">
    <source>
        <dbReference type="EMBL" id="KJH47207.1"/>
    </source>
</evidence>
<dbReference type="AlphaFoldDB" id="A0A0D8XTS5"/>
<reference evidence="1 2" key="1">
    <citation type="submission" date="2013-11" db="EMBL/GenBank/DDBJ databases">
        <title>Draft genome of the bovine lungworm Dictyocaulus viviparus.</title>
        <authorList>
            <person name="Mitreva M."/>
        </authorList>
    </citation>
    <scope>NUCLEOTIDE SEQUENCE [LARGE SCALE GENOMIC DNA]</scope>
    <source>
        <strain evidence="1 2">HannoverDv2000</strain>
    </source>
</reference>
<proteinExistence type="predicted"/>
<name>A0A0D8XTS5_DICVI</name>
<evidence type="ECO:0008006" key="3">
    <source>
        <dbReference type="Google" id="ProtNLM"/>
    </source>
</evidence>
<protein>
    <recommendedName>
        <fullName evidence="3">Saposin B-type domain-containing protein</fullName>
    </recommendedName>
</protein>
<keyword evidence="2" id="KW-1185">Reference proteome</keyword>
<dbReference type="OrthoDB" id="5867191at2759"/>